<dbReference type="Gene3D" id="3.40.50.880">
    <property type="match status" value="1"/>
</dbReference>
<dbReference type="PANTHER" id="PTHR43130">
    <property type="entry name" value="ARAC-FAMILY TRANSCRIPTIONAL REGULATOR"/>
    <property type="match status" value="1"/>
</dbReference>
<dbReference type="EMBL" id="LAZR01000016">
    <property type="protein sequence ID" value="KKO06229.1"/>
    <property type="molecule type" value="Genomic_DNA"/>
</dbReference>
<proteinExistence type="predicted"/>
<reference evidence="2" key="1">
    <citation type="journal article" date="2015" name="Nature">
        <title>Complex archaea that bridge the gap between prokaryotes and eukaryotes.</title>
        <authorList>
            <person name="Spang A."/>
            <person name="Saw J.H."/>
            <person name="Jorgensen S.L."/>
            <person name="Zaremba-Niedzwiedzka K."/>
            <person name="Martijn J."/>
            <person name="Lind A.E."/>
            <person name="van Eijk R."/>
            <person name="Schleper C."/>
            <person name="Guy L."/>
            <person name="Ettema T.J."/>
        </authorList>
    </citation>
    <scope>NUCLEOTIDE SEQUENCE</scope>
</reference>
<accession>A0A0F9YNL8</accession>
<dbReference type="AlphaFoldDB" id="A0A0F9YNL8"/>
<organism evidence="2">
    <name type="scientific">marine sediment metagenome</name>
    <dbReference type="NCBI Taxonomy" id="412755"/>
    <lineage>
        <taxon>unclassified sequences</taxon>
        <taxon>metagenomes</taxon>
        <taxon>ecological metagenomes</taxon>
    </lineage>
</organism>
<dbReference type="PANTHER" id="PTHR43130:SF14">
    <property type="entry name" value="DJ-1_PFPI DOMAIN-CONTAINING PROTEIN"/>
    <property type="match status" value="1"/>
</dbReference>
<dbReference type="GO" id="GO:0006355">
    <property type="term" value="P:regulation of DNA-templated transcription"/>
    <property type="evidence" value="ECO:0007669"/>
    <property type="project" value="TreeGrafter"/>
</dbReference>
<feature type="domain" description="DJ-1/PfpI" evidence="1">
    <location>
        <begin position="46"/>
        <end position="214"/>
    </location>
</feature>
<evidence type="ECO:0000259" key="1">
    <source>
        <dbReference type="Pfam" id="PF01965"/>
    </source>
</evidence>
<name>A0A0F9YNL8_9ZZZZ</name>
<sequence>MNFRHLLLLLPFILISCNQKKNTPSTEITKEFVRTLPELNPESYNVAFLIMDGTFNTEFTAPFDIFQHTKFREGIKAMNTFTVANTLEPITTFEGVRILPDFDYTKDDLPQIDILVVPSAEHSMDKDLKDLIMLDFIKKTDKNALYMTSHCDGAFLLAKSGILDSVASTTFPSDVENYRKMFPNLDIKDNVLFVHDGKYITSAGGAKSFEAALYLCEVLYGKEITKSLAKGLVIDWDIENVPHLTVQ</sequence>
<dbReference type="InterPro" id="IPR052158">
    <property type="entry name" value="INH-QAR"/>
</dbReference>
<dbReference type="Pfam" id="PF01965">
    <property type="entry name" value="DJ-1_PfpI"/>
    <property type="match status" value="1"/>
</dbReference>
<dbReference type="SUPFAM" id="SSF52317">
    <property type="entry name" value="Class I glutamine amidotransferase-like"/>
    <property type="match status" value="1"/>
</dbReference>
<dbReference type="InterPro" id="IPR029062">
    <property type="entry name" value="Class_I_gatase-like"/>
</dbReference>
<dbReference type="PROSITE" id="PS51257">
    <property type="entry name" value="PROKAR_LIPOPROTEIN"/>
    <property type="match status" value="1"/>
</dbReference>
<gene>
    <name evidence="2" type="ORF">LCGC14_0066480</name>
</gene>
<dbReference type="InterPro" id="IPR002818">
    <property type="entry name" value="DJ-1/PfpI"/>
</dbReference>
<comment type="caution">
    <text evidence="2">The sequence shown here is derived from an EMBL/GenBank/DDBJ whole genome shotgun (WGS) entry which is preliminary data.</text>
</comment>
<protein>
    <recommendedName>
        <fullName evidence="1">DJ-1/PfpI domain-containing protein</fullName>
    </recommendedName>
</protein>
<evidence type="ECO:0000313" key="2">
    <source>
        <dbReference type="EMBL" id="KKO06229.1"/>
    </source>
</evidence>